<evidence type="ECO:0000313" key="2">
    <source>
        <dbReference type="Proteomes" id="UP000215127"/>
    </source>
</evidence>
<gene>
    <name evidence="1" type="ORF">ZT3D7_G9481</name>
</gene>
<dbReference type="InterPro" id="IPR011990">
    <property type="entry name" value="TPR-like_helical_dom_sf"/>
</dbReference>
<evidence type="ECO:0000313" key="1">
    <source>
        <dbReference type="EMBL" id="SMQ54326.1"/>
    </source>
</evidence>
<name>A0A1X7S3Q5_ZYMT9</name>
<dbReference type="Proteomes" id="UP000215127">
    <property type="component" value="Chromosome 9"/>
</dbReference>
<dbReference type="Pfam" id="PF06041">
    <property type="entry name" value="DUF924"/>
    <property type="match status" value="1"/>
</dbReference>
<dbReference type="InterPro" id="IPR010323">
    <property type="entry name" value="DUF924"/>
</dbReference>
<dbReference type="STRING" id="1276538.A0A1X7S3Q5"/>
<dbReference type="EMBL" id="LT853700">
    <property type="protein sequence ID" value="SMQ54326.1"/>
    <property type="molecule type" value="Genomic_DNA"/>
</dbReference>
<sequence>MLYTRLFSRALTISAFSSTTRAMSTMSSAVSPQAFALDRSIFNDTLYSSLRTFWFQDIPAGSKASNEESMKRWWGKGRSSEESQAMDNECRQKFGSALRAIGPENLKLPDFKSYDEELKHASELSKPFVDEVEAAQKSGGEDKAAETLLSLVLLLDQMPRHIHRDPAGLQLVYGHYDRLSWSLLRSRLAAEPGLFQQSYFRGNPVTVSWLGMPLMHAEHLESQQMALRSMEKCHEEAVSAGDDAAAASAEKSFAPARSHLTIISDFMRFPHRNEALGRQNTANEAEWLKTGETFGVKQNQKQDENVKAEL</sequence>
<dbReference type="AlphaFoldDB" id="A0A1X7S3Q5"/>
<keyword evidence="2" id="KW-1185">Reference proteome</keyword>
<accession>A0A1X7S3Q5</accession>
<dbReference type="Gene3D" id="1.20.58.320">
    <property type="entry name" value="TPR-like"/>
    <property type="match status" value="1"/>
</dbReference>
<dbReference type="Gene3D" id="1.25.40.10">
    <property type="entry name" value="Tetratricopeptide repeat domain"/>
    <property type="match status" value="1"/>
</dbReference>
<organism evidence="1 2">
    <name type="scientific">Zymoseptoria tritici (strain ST99CH_3D7)</name>
    <dbReference type="NCBI Taxonomy" id="1276538"/>
    <lineage>
        <taxon>Eukaryota</taxon>
        <taxon>Fungi</taxon>
        <taxon>Dikarya</taxon>
        <taxon>Ascomycota</taxon>
        <taxon>Pezizomycotina</taxon>
        <taxon>Dothideomycetes</taxon>
        <taxon>Dothideomycetidae</taxon>
        <taxon>Mycosphaerellales</taxon>
        <taxon>Mycosphaerellaceae</taxon>
        <taxon>Zymoseptoria</taxon>
    </lineage>
</organism>
<dbReference type="SUPFAM" id="SSF48452">
    <property type="entry name" value="TPR-like"/>
    <property type="match status" value="1"/>
</dbReference>
<reference evidence="1 2" key="1">
    <citation type="submission" date="2016-06" db="EMBL/GenBank/DDBJ databases">
        <authorList>
            <person name="Kjaerup R.B."/>
            <person name="Dalgaard T.S."/>
            <person name="Juul-Madsen H.R."/>
        </authorList>
    </citation>
    <scope>NUCLEOTIDE SEQUENCE [LARGE SCALE GENOMIC DNA]</scope>
</reference>
<proteinExistence type="predicted"/>
<protein>
    <submittedName>
        <fullName evidence="1">Uncharacterized protein</fullName>
    </submittedName>
</protein>